<sequence length="49" mass="5004">MSLDLIDAFDLDVREVVADGATVAAAGNTEPTAITCETCSIPVGYARGC</sequence>
<gene>
    <name evidence="1" type="ORF">AB0E61_00815</name>
</gene>
<dbReference type="RefSeq" id="WP_157847996.1">
    <property type="nucleotide sequence ID" value="NZ_JBEZVI010000001.1"/>
</dbReference>
<proteinExistence type="predicted"/>
<comment type="caution">
    <text evidence="1">The sequence shown here is derived from an EMBL/GenBank/DDBJ whole genome shotgun (WGS) entry which is preliminary data.</text>
</comment>
<name>A0ABV2YSA8_9ACTN</name>
<dbReference type="Proteomes" id="UP001550853">
    <property type="component" value="Unassembled WGS sequence"/>
</dbReference>
<keyword evidence="2" id="KW-1185">Reference proteome</keyword>
<accession>A0ABV2YSA8</accession>
<dbReference type="EMBL" id="JBEZVI010000001">
    <property type="protein sequence ID" value="MEU3708625.1"/>
    <property type="molecule type" value="Genomic_DNA"/>
</dbReference>
<protein>
    <submittedName>
        <fullName evidence="1">Uncharacterized protein</fullName>
    </submittedName>
</protein>
<organism evidence="1 2">
    <name type="scientific">Streptomyces catenulae</name>
    <dbReference type="NCBI Taxonomy" id="66875"/>
    <lineage>
        <taxon>Bacteria</taxon>
        <taxon>Bacillati</taxon>
        <taxon>Actinomycetota</taxon>
        <taxon>Actinomycetes</taxon>
        <taxon>Kitasatosporales</taxon>
        <taxon>Streptomycetaceae</taxon>
        <taxon>Streptomyces</taxon>
    </lineage>
</organism>
<evidence type="ECO:0000313" key="1">
    <source>
        <dbReference type="EMBL" id="MEU3708625.1"/>
    </source>
</evidence>
<reference evidence="1 2" key="1">
    <citation type="submission" date="2024-06" db="EMBL/GenBank/DDBJ databases">
        <title>The Natural Products Discovery Center: Release of the First 8490 Sequenced Strains for Exploring Actinobacteria Biosynthetic Diversity.</title>
        <authorList>
            <person name="Kalkreuter E."/>
            <person name="Kautsar S.A."/>
            <person name="Yang D."/>
            <person name="Bader C.D."/>
            <person name="Teijaro C.N."/>
            <person name="Fluegel L."/>
            <person name="Davis C.M."/>
            <person name="Simpson J.R."/>
            <person name="Lauterbach L."/>
            <person name="Steele A.D."/>
            <person name="Gui C."/>
            <person name="Meng S."/>
            <person name="Li G."/>
            <person name="Viehrig K."/>
            <person name="Ye F."/>
            <person name="Su P."/>
            <person name="Kiefer A.F."/>
            <person name="Nichols A."/>
            <person name="Cepeda A.J."/>
            <person name="Yan W."/>
            <person name="Fan B."/>
            <person name="Jiang Y."/>
            <person name="Adhikari A."/>
            <person name="Zheng C.-J."/>
            <person name="Schuster L."/>
            <person name="Cowan T.M."/>
            <person name="Smanski M.J."/>
            <person name="Chevrette M.G."/>
            <person name="De Carvalho L.P.S."/>
            <person name="Shen B."/>
        </authorList>
    </citation>
    <scope>NUCLEOTIDE SEQUENCE [LARGE SCALE GENOMIC DNA]</scope>
    <source>
        <strain evidence="1 2">NPDC033039</strain>
    </source>
</reference>
<evidence type="ECO:0000313" key="2">
    <source>
        <dbReference type="Proteomes" id="UP001550853"/>
    </source>
</evidence>